<feature type="transmembrane region" description="Helical" evidence="1">
    <location>
        <begin position="7"/>
        <end position="24"/>
    </location>
</feature>
<accession>A0A1M6TSN9</accession>
<dbReference type="AlphaFoldDB" id="A0A1M6TSN9"/>
<evidence type="ECO:0000313" key="2">
    <source>
        <dbReference type="EMBL" id="SHK59957.1"/>
    </source>
</evidence>
<proteinExistence type="predicted"/>
<dbReference type="EMBL" id="FRAC01000014">
    <property type="protein sequence ID" value="SHK59957.1"/>
    <property type="molecule type" value="Genomic_DNA"/>
</dbReference>
<evidence type="ECO:0000313" key="3">
    <source>
        <dbReference type="Proteomes" id="UP000184386"/>
    </source>
</evidence>
<reference evidence="2 3" key="1">
    <citation type="submission" date="2016-11" db="EMBL/GenBank/DDBJ databases">
        <authorList>
            <person name="Jaros S."/>
            <person name="Januszkiewicz K."/>
            <person name="Wedrychowicz H."/>
        </authorList>
    </citation>
    <scope>NUCLEOTIDE SEQUENCE [LARGE SCALE GENOMIC DNA]</scope>
    <source>
        <strain evidence="2 3">DSM 15929</strain>
    </source>
</reference>
<name>A0A1M6TSN9_9FIRM</name>
<dbReference type="Proteomes" id="UP000184386">
    <property type="component" value="Unassembled WGS sequence"/>
</dbReference>
<keyword evidence="3" id="KW-1185">Reference proteome</keyword>
<protein>
    <submittedName>
        <fullName evidence="2">Uncharacterized protein</fullName>
    </submittedName>
</protein>
<dbReference type="STRING" id="1121322.SAMN02745136_02859"/>
<sequence length="319" mass="35700">MKRTKTYIGVIIIFASIFTVFILSTKNYNVKAENTKIKISLDNQNITSLKDITDTMIIKKEAGFQAIGYSSDYKENGFTIHTDKFTGVDYSKVIHADQRSKVTFRYNSTIEHGAYRLVLLLNDKRVVEIPADKSKFTYEIPKGDTVVALAGYKAHGKLTFQMKSAEGVKFTDDSEWDKEEAVTDTKDITSLKDITDKMILKKEAGFQAVGYSSNLTDNGFVINSGKFTGVDYSKVIHAKNKGKVTFKYHSTMDTASYKIVLVVNGDKLVELPVNKGEYEYELPKGDTIVALAGYKAHGKLTFEMNSVKGIAFVDDAQWD</sequence>
<gene>
    <name evidence="2" type="ORF">SAMN02745136_02859</name>
</gene>
<evidence type="ECO:0000256" key="1">
    <source>
        <dbReference type="SAM" id="Phobius"/>
    </source>
</evidence>
<keyword evidence="1" id="KW-1133">Transmembrane helix</keyword>
<keyword evidence="1" id="KW-0472">Membrane</keyword>
<organism evidence="2 3">
    <name type="scientific">Anaerocolumna jejuensis DSM 15929</name>
    <dbReference type="NCBI Taxonomy" id="1121322"/>
    <lineage>
        <taxon>Bacteria</taxon>
        <taxon>Bacillati</taxon>
        <taxon>Bacillota</taxon>
        <taxon>Clostridia</taxon>
        <taxon>Lachnospirales</taxon>
        <taxon>Lachnospiraceae</taxon>
        <taxon>Anaerocolumna</taxon>
    </lineage>
</organism>
<keyword evidence="1" id="KW-0812">Transmembrane</keyword>
<dbReference type="RefSeq" id="WP_073277062.1">
    <property type="nucleotide sequence ID" value="NZ_FRAC01000014.1"/>
</dbReference>